<feature type="domain" description="Amino acid transporter transmembrane" evidence="12">
    <location>
        <begin position="22"/>
        <end position="162"/>
    </location>
</feature>
<protein>
    <submittedName>
        <fullName evidence="13">Lysine histidine transporter-like 8</fullName>
    </submittedName>
</protein>
<feature type="transmembrane region" description="Helical" evidence="11">
    <location>
        <begin position="22"/>
        <end position="42"/>
    </location>
</feature>
<evidence type="ECO:0000256" key="4">
    <source>
        <dbReference type="ARBA" id="ARBA00022692"/>
    </source>
</evidence>
<evidence type="ECO:0000313" key="14">
    <source>
        <dbReference type="Proteomes" id="UP000327157"/>
    </source>
</evidence>
<evidence type="ECO:0000256" key="8">
    <source>
        <dbReference type="ARBA" id="ARBA00023136"/>
    </source>
</evidence>
<evidence type="ECO:0000256" key="3">
    <source>
        <dbReference type="ARBA" id="ARBA00022448"/>
    </source>
</evidence>
<evidence type="ECO:0000259" key="12">
    <source>
        <dbReference type="Pfam" id="PF01490"/>
    </source>
</evidence>
<accession>A0A5N5GU96</accession>
<evidence type="ECO:0000256" key="10">
    <source>
        <dbReference type="ARBA" id="ARBA00045588"/>
    </source>
</evidence>
<dbReference type="EMBL" id="SMOL01000401">
    <property type="protein sequence ID" value="KAB2618213.1"/>
    <property type="molecule type" value="Genomic_DNA"/>
</dbReference>
<comment type="subcellular location">
    <subcellularLocation>
        <location evidence="1">Endomembrane system</location>
        <topology evidence="1">Multi-pass membrane protein</topology>
    </subcellularLocation>
</comment>
<keyword evidence="14" id="KW-1185">Reference proteome</keyword>
<dbReference type="AlphaFoldDB" id="A0A5N5GU96"/>
<feature type="transmembrane region" description="Helical" evidence="11">
    <location>
        <begin position="49"/>
        <end position="71"/>
    </location>
</feature>
<evidence type="ECO:0000256" key="5">
    <source>
        <dbReference type="ARBA" id="ARBA00022847"/>
    </source>
</evidence>
<proteinExistence type="inferred from homology"/>
<reference evidence="13 14" key="1">
    <citation type="submission" date="2019-09" db="EMBL/GenBank/DDBJ databases">
        <authorList>
            <person name="Ou C."/>
        </authorList>
    </citation>
    <scope>NUCLEOTIDE SEQUENCE [LARGE SCALE GENOMIC DNA]</scope>
    <source>
        <strain evidence="13">S2</strain>
        <tissue evidence="13">Leaf</tissue>
    </source>
</reference>
<comment type="function">
    <text evidence="10">Carrier protein involved in proton-driven auxin influx. Mediates the formation of auxin gradient from developing leaves (site of auxin biosynthesis) to tips by contributing to the loading of auxin in vascular tissues and facilitating acropetal (base to tip) auxin transport within inner tissues of the root apex, and basipetal (tip to base) auxin transport within outer tissues of the root apex. May be involved in lateral roots and nodules formation.</text>
</comment>
<keyword evidence="9" id="KW-0927">Auxin signaling pathway</keyword>
<dbReference type="InterPro" id="IPR013057">
    <property type="entry name" value="AA_transpt_TM"/>
</dbReference>
<evidence type="ECO:0000256" key="9">
    <source>
        <dbReference type="ARBA" id="ARBA00023294"/>
    </source>
</evidence>
<evidence type="ECO:0000256" key="1">
    <source>
        <dbReference type="ARBA" id="ARBA00004127"/>
    </source>
</evidence>
<reference evidence="14" key="2">
    <citation type="submission" date="2019-10" db="EMBL/GenBank/DDBJ databases">
        <title>A de novo genome assembly of a pear dwarfing rootstock.</title>
        <authorList>
            <person name="Wang F."/>
            <person name="Wang J."/>
            <person name="Li S."/>
            <person name="Zhang Y."/>
            <person name="Fang M."/>
            <person name="Ma L."/>
            <person name="Zhao Y."/>
            <person name="Jiang S."/>
        </authorList>
    </citation>
    <scope>NUCLEOTIDE SEQUENCE [LARGE SCALE GENOMIC DNA]</scope>
</reference>
<dbReference type="GO" id="GO:0012505">
    <property type="term" value="C:endomembrane system"/>
    <property type="evidence" value="ECO:0007669"/>
    <property type="project" value="UniProtKB-SubCell"/>
</dbReference>
<dbReference type="Pfam" id="PF01490">
    <property type="entry name" value="Aa_trans"/>
    <property type="match status" value="1"/>
</dbReference>
<keyword evidence="8 11" id="KW-0472">Membrane</keyword>
<organism evidence="13 14">
    <name type="scientific">Pyrus ussuriensis x Pyrus communis</name>
    <dbReference type="NCBI Taxonomy" id="2448454"/>
    <lineage>
        <taxon>Eukaryota</taxon>
        <taxon>Viridiplantae</taxon>
        <taxon>Streptophyta</taxon>
        <taxon>Embryophyta</taxon>
        <taxon>Tracheophyta</taxon>
        <taxon>Spermatophyta</taxon>
        <taxon>Magnoliopsida</taxon>
        <taxon>eudicotyledons</taxon>
        <taxon>Gunneridae</taxon>
        <taxon>Pentapetalae</taxon>
        <taxon>rosids</taxon>
        <taxon>fabids</taxon>
        <taxon>Rosales</taxon>
        <taxon>Rosaceae</taxon>
        <taxon>Amygdaloideae</taxon>
        <taxon>Maleae</taxon>
        <taxon>Pyrus</taxon>
    </lineage>
</organism>
<evidence type="ECO:0000256" key="2">
    <source>
        <dbReference type="ARBA" id="ARBA00005590"/>
    </source>
</evidence>
<dbReference type="GO" id="GO:0009734">
    <property type="term" value="P:auxin-activated signaling pathway"/>
    <property type="evidence" value="ECO:0007669"/>
    <property type="project" value="UniProtKB-KW"/>
</dbReference>
<evidence type="ECO:0000256" key="11">
    <source>
        <dbReference type="SAM" id="Phobius"/>
    </source>
</evidence>
<dbReference type="OrthoDB" id="40134at2759"/>
<evidence type="ECO:0000256" key="6">
    <source>
        <dbReference type="ARBA" id="ARBA00022970"/>
    </source>
</evidence>
<comment type="caution">
    <text evidence="13">The sequence shown here is derived from an EMBL/GenBank/DDBJ whole genome shotgun (WGS) entry which is preliminary data.</text>
</comment>
<dbReference type="Proteomes" id="UP000327157">
    <property type="component" value="Chromosome 15"/>
</dbReference>
<feature type="transmembrane region" description="Helical" evidence="11">
    <location>
        <begin position="98"/>
        <end position="121"/>
    </location>
</feature>
<keyword evidence="4 11" id="KW-0812">Transmembrane</keyword>
<dbReference type="GO" id="GO:0015293">
    <property type="term" value="F:symporter activity"/>
    <property type="evidence" value="ECO:0007669"/>
    <property type="project" value="UniProtKB-KW"/>
</dbReference>
<comment type="similarity">
    <text evidence="2">Belongs to the amino acid/polyamine transporter 2 family. Amino acid/auxin permease (AAAP) (TC 2.A.18.1) subfamily.</text>
</comment>
<sequence>MTRLDPEDAWLPITESRNGNKYYAAFHTLCSGIGIQALVLPVAFTILGWAWGIICLTLAFIWQSYTLWILVHLHENVETGVRYSRYMQLFSLTYGDRIANWLGMFPIMYLSGGTCVALIVIGGATSKLFFQTLCGAACSSKPLTTVNGTWCSHVLLCCYLCCQT</sequence>
<reference evidence="13 14" key="3">
    <citation type="submission" date="2019-11" db="EMBL/GenBank/DDBJ databases">
        <title>A de novo genome assembly of a pear dwarfing rootstock.</title>
        <authorList>
            <person name="Wang F."/>
            <person name="Wang J."/>
            <person name="Li S."/>
            <person name="Zhang Y."/>
            <person name="Fang M."/>
            <person name="Ma L."/>
            <person name="Zhao Y."/>
            <person name="Jiang S."/>
        </authorList>
    </citation>
    <scope>NUCLEOTIDE SEQUENCE [LARGE SCALE GENOMIC DNA]</scope>
    <source>
        <strain evidence="13">S2</strain>
        <tissue evidence="13">Leaf</tissue>
    </source>
</reference>
<name>A0A5N5GU96_9ROSA</name>
<keyword evidence="7 11" id="KW-1133">Transmembrane helix</keyword>
<evidence type="ECO:0000313" key="13">
    <source>
        <dbReference type="EMBL" id="KAB2618213.1"/>
    </source>
</evidence>
<keyword evidence="3" id="KW-0813">Transport</keyword>
<evidence type="ECO:0000256" key="7">
    <source>
        <dbReference type="ARBA" id="ARBA00022989"/>
    </source>
</evidence>
<dbReference type="PANTHER" id="PTHR48017">
    <property type="entry name" value="OS05G0424000 PROTEIN-RELATED"/>
    <property type="match status" value="1"/>
</dbReference>
<keyword evidence="5" id="KW-0769">Symport</keyword>
<keyword evidence="6" id="KW-0029">Amino-acid transport</keyword>
<gene>
    <name evidence="13" type="ORF">D8674_014082</name>
</gene>
<dbReference type="GO" id="GO:0006865">
    <property type="term" value="P:amino acid transport"/>
    <property type="evidence" value="ECO:0007669"/>
    <property type="project" value="UniProtKB-KW"/>
</dbReference>